<evidence type="ECO:0008006" key="4">
    <source>
        <dbReference type="Google" id="ProtNLM"/>
    </source>
</evidence>
<organism evidence="2 3">
    <name type="scientific">Candidatus Falkowbacteria bacterium CG11_big_fil_rev_8_21_14_0_20_39_10</name>
    <dbReference type="NCBI Taxonomy" id="1974570"/>
    <lineage>
        <taxon>Bacteria</taxon>
        <taxon>Candidatus Falkowiibacteriota</taxon>
    </lineage>
</organism>
<feature type="transmembrane region" description="Helical" evidence="1">
    <location>
        <begin position="132"/>
        <end position="152"/>
    </location>
</feature>
<dbReference type="InterPro" id="IPR051533">
    <property type="entry name" value="WaaL-like"/>
</dbReference>
<protein>
    <recommendedName>
        <fullName evidence="4">O-antigen polymerase</fullName>
    </recommendedName>
</protein>
<proteinExistence type="predicted"/>
<gene>
    <name evidence="2" type="ORF">COV49_02730</name>
</gene>
<dbReference type="AlphaFoldDB" id="A0A2M6K8T0"/>
<keyword evidence="1" id="KW-1133">Transmembrane helix</keyword>
<dbReference type="PANTHER" id="PTHR37422:SF13">
    <property type="entry name" value="LIPOPOLYSACCHARIDE BIOSYNTHESIS PROTEIN PA4999-RELATED"/>
    <property type="match status" value="1"/>
</dbReference>
<dbReference type="EMBL" id="PCWW01000046">
    <property type="protein sequence ID" value="PIR13289.1"/>
    <property type="molecule type" value="Genomic_DNA"/>
</dbReference>
<evidence type="ECO:0000313" key="3">
    <source>
        <dbReference type="Proteomes" id="UP000230869"/>
    </source>
</evidence>
<name>A0A2M6K8T0_9BACT</name>
<sequence>MQKLLKSLRWIDTHLLKILVIGFIFLIPLYPKLPVRMINYTYIAIRVEDFYMVLVGILFGIQFLRKKVTVPWNMFFLFLAYWIAVFASFIWGYYFQKTIIIDHLGFLHSVRRIEYMLIFFVAYSTIRSRKDFFLYLKLIFSVLVIVSIYGFGQKFFGWPAVQTMNPEYAKGYILVLESWSRISSTFAGHYDLSGYLVLLMPILVGYYLYRGSKKYFFLFLISLGALVLAGSRASYIAYIFSISVFLIFIRKFKLLVIILIATAIFTPLSDNLANRLSRTFQQTKVFVDSETGETFVARTLTPDDLPPGDFGSHSNLSNVSSGTPVIVDAKTEYAAKQNIRDTLVKNAEQSGKKYSTQEINEAVDLVFLRQIPIIKYLPDISISTRLQVSWPRAFQAFTKNLLLGSGPSSLGEATDGDYLRWLGETGLLGTSIFLIILGSIMMSIKKHVSLMQKKHAYIFYGFLFGFIGLFINAGYIDLFEASKLAYVFWLLAGIFYASSIYFVPKQKIESLKI</sequence>
<feature type="transmembrane region" description="Helical" evidence="1">
    <location>
        <begin position="43"/>
        <end position="64"/>
    </location>
</feature>
<dbReference type="PANTHER" id="PTHR37422">
    <property type="entry name" value="TEICHURONIC ACID BIOSYNTHESIS PROTEIN TUAE"/>
    <property type="match status" value="1"/>
</dbReference>
<reference evidence="2 3" key="1">
    <citation type="submission" date="2017-09" db="EMBL/GenBank/DDBJ databases">
        <title>Depth-based differentiation of microbial function through sediment-hosted aquifers and enrichment of novel symbionts in the deep terrestrial subsurface.</title>
        <authorList>
            <person name="Probst A.J."/>
            <person name="Ladd B."/>
            <person name="Jarett J.K."/>
            <person name="Geller-Mcgrath D.E."/>
            <person name="Sieber C.M."/>
            <person name="Emerson J.B."/>
            <person name="Anantharaman K."/>
            <person name="Thomas B.C."/>
            <person name="Malmstrom R."/>
            <person name="Stieglmeier M."/>
            <person name="Klingl A."/>
            <person name="Woyke T."/>
            <person name="Ryan C.M."/>
            <person name="Banfield J.F."/>
        </authorList>
    </citation>
    <scope>NUCLEOTIDE SEQUENCE [LARGE SCALE GENOMIC DNA]</scope>
    <source>
        <strain evidence="2">CG11_big_fil_rev_8_21_14_0_20_39_10</strain>
    </source>
</reference>
<evidence type="ECO:0000313" key="2">
    <source>
        <dbReference type="EMBL" id="PIR13289.1"/>
    </source>
</evidence>
<accession>A0A2M6K8T0</accession>
<feature type="transmembrane region" description="Helical" evidence="1">
    <location>
        <begin position="426"/>
        <end position="444"/>
    </location>
</feature>
<feature type="transmembrane region" description="Helical" evidence="1">
    <location>
        <begin position="456"/>
        <end position="478"/>
    </location>
</feature>
<feature type="transmembrane region" description="Helical" evidence="1">
    <location>
        <begin position="190"/>
        <end position="209"/>
    </location>
</feature>
<comment type="caution">
    <text evidence="2">The sequence shown here is derived from an EMBL/GenBank/DDBJ whole genome shotgun (WGS) entry which is preliminary data.</text>
</comment>
<evidence type="ECO:0000256" key="1">
    <source>
        <dbReference type="SAM" id="Phobius"/>
    </source>
</evidence>
<feature type="transmembrane region" description="Helical" evidence="1">
    <location>
        <begin position="215"/>
        <end position="240"/>
    </location>
</feature>
<dbReference type="Proteomes" id="UP000230869">
    <property type="component" value="Unassembled WGS sequence"/>
</dbReference>
<keyword evidence="1" id="KW-0812">Transmembrane</keyword>
<feature type="transmembrane region" description="Helical" evidence="1">
    <location>
        <begin position="70"/>
        <end position="94"/>
    </location>
</feature>
<keyword evidence="1" id="KW-0472">Membrane</keyword>
<feature type="transmembrane region" description="Helical" evidence="1">
    <location>
        <begin position="484"/>
        <end position="503"/>
    </location>
</feature>
<feature type="transmembrane region" description="Helical" evidence="1">
    <location>
        <begin position="14"/>
        <end position="31"/>
    </location>
</feature>